<dbReference type="Gramene" id="TuG1812G0400000677.01.T01">
    <property type="protein sequence ID" value="TuG1812G0400000677.01.T01"/>
    <property type="gene ID" value="TuG1812G0400000677.01"/>
</dbReference>
<dbReference type="InterPro" id="IPR050689">
    <property type="entry name" value="FKBP-type_PPIase"/>
</dbReference>
<dbReference type="AlphaFoldDB" id="A0A8R7Q024"/>
<dbReference type="InterPro" id="IPR046357">
    <property type="entry name" value="PPIase_dom_sf"/>
</dbReference>
<accession>A0A8R7Q024</accession>
<dbReference type="GO" id="GO:0003755">
    <property type="term" value="F:peptidyl-prolyl cis-trans isomerase activity"/>
    <property type="evidence" value="ECO:0007669"/>
    <property type="project" value="UniProtKB-KW"/>
</dbReference>
<organism evidence="7 8">
    <name type="scientific">Triticum urartu</name>
    <name type="common">Red wild einkorn</name>
    <name type="synonym">Crithodium urartu</name>
    <dbReference type="NCBI Taxonomy" id="4572"/>
    <lineage>
        <taxon>Eukaryota</taxon>
        <taxon>Viridiplantae</taxon>
        <taxon>Streptophyta</taxon>
        <taxon>Embryophyta</taxon>
        <taxon>Tracheophyta</taxon>
        <taxon>Spermatophyta</taxon>
        <taxon>Magnoliopsida</taxon>
        <taxon>Liliopsida</taxon>
        <taxon>Poales</taxon>
        <taxon>Poaceae</taxon>
        <taxon>BOP clade</taxon>
        <taxon>Pooideae</taxon>
        <taxon>Triticodae</taxon>
        <taxon>Triticeae</taxon>
        <taxon>Triticinae</taxon>
        <taxon>Triticum</taxon>
    </lineage>
</organism>
<evidence type="ECO:0000313" key="8">
    <source>
        <dbReference type="Proteomes" id="UP000015106"/>
    </source>
</evidence>
<reference evidence="7" key="2">
    <citation type="submission" date="2018-03" db="EMBL/GenBank/DDBJ databases">
        <title>The Triticum urartu genome reveals the dynamic nature of wheat genome evolution.</title>
        <authorList>
            <person name="Ling H."/>
            <person name="Ma B."/>
            <person name="Shi X."/>
            <person name="Liu H."/>
            <person name="Dong L."/>
            <person name="Sun H."/>
            <person name="Cao Y."/>
            <person name="Gao Q."/>
            <person name="Zheng S."/>
            <person name="Li Y."/>
            <person name="Yu Y."/>
            <person name="Du H."/>
            <person name="Qi M."/>
            <person name="Li Y."/>
            <person name="Yu H."/>
            <person name="Cui Y."/>
            <person name="Wang N."/>
            <person name="Chen C."/>
            <person name="Wu H."/>
            <person name="Zhao Y."/>
            <person name="Zhang J."/>
            <person name="Li Y."/>
            <person name="Zhou W."/>
            <person name="Zhang B."/>
            <person name="Hu W."/>
            <person name="Eijk M."/>
            <person name="Tang J."/>
            <person name="Witsenboer H."/>
            <person name="Zhao S."/>
            <person name="Li Z."/>
            <person name="Zhang A."/>
            <person name="Wang D."/>
            <person name="Liang C."/>
        </authorList>
    </citation>
    <scope>NUCLEOTIDE SEQUENCE [LARGE SCALE GENOMIC DNA]</scope>
    <source>
        <strain evidence="7">cv. G1812</strain>
    </source>
</reference>
<evidence type="ECO:0000256" key="1">
    <source>
        <dbReference type="ARBA" id="ARBA00000971"/>
    </source>
</evidence>
<dbReference type="EnsemblPlants" id="TuG1812G0400000677.01.T01">
    <property type="protein sequence ID" value="TuG1812G0400000677.01.T01"/>
    <property type="gene ID" value="TuG1812G0400000677.01"/>
</dbReference>
<dbReference type="InterPro" id="IPR001179">
    <property type="entry name" value="PPIase_FKBP_dom"/>
</dbReference>
<evidence type="ECO:0000313" key="7">
    <source>
        <dbReference type="EnsemblPlants" id="TuG1812G0400000677.01.T01"/>
    </source>
</evidence>
<dbReference type="EC" id="5.2.1.8" evidence="2 5"/>
<keyword evidence="4 5" id="KW-0413">Isomerase</keyword>
<reference evidence="8" key="1">
    <citation type="journal article" date="2013" name="Nature">
        <title>Draft genome of the wheat A-genome progenitor Triticum urartu.</title>
        <authorList>
            <person name="Ling H.Q."/>
            <person name="Zhao S."/>
            <person name="Liu D."/>
            <person name="Wang J."/>
            <person name="Sun H."/>
            <person name="Zhang C."/>
            <person name="Fan H."/>
            <person name="Li D."/>
            <person name="Dong L."/>
            <person name="Tao Y."/>
            <person name="Gao C."/>
            <person name="Wu H."/>
            <person name="Li Y."/>
            <person name="Cui Y."/>
            <person name="Guo X."/>
            <person name="Zheng S."/>
            <person name="Wang B."/>
            <person name="Yu K."/>
            <person name="Liang Q."/>
            <person name="Yang W."/>
            <person name="Lou X."/>
            <person name="Chen J."/>
            <person name="Feng M."/>
            <person name="Jian J."/>
            <person name="Zhang X."/>
            <person name="Luo G."/>
            <person name="Jiang Y."/>
            <person name="Liu J."/>
            <person name="Wang Z."/>
            <person name="Sha Y."/>
            <person name="Zhang B."/>
            <person name="Wu H."/>
            <person name="Tang D."/>
            <person name="Shen Q."/>
            <person name="Xue P."/>
            <person name="Zou S."/>
            <person name="Wang X."/>
            <person name="Liu X."/>
            <person name="Wang F."/>
            <person name="Yang Y."/>
            <person name="An X."/>
            <person name="Dong Z."/>
            <person name="Zhang K."/>
            <person name="Zhang X."/>
            <person name="Luo M.C."/>
            <person name="Dvorak J."/>
            <person name="Tong Y."/>
            <person name="Wang J."/>
            <person name="Yang H."/>
            <person name="Li Z."/>
            <person name="Wang D."/>
            <person name="Zhang A."/>
            <person name="Wang J."/>
        </authorList>
    </citation>
    <scope>NUCLEOTIDE SEQUENCE</scope>
    <source>
        <strain evidence="8">cv. G1812</strain>
    </source>
</reference>
<dbReference type="SUPFAM" id="SSF54534">
    <property type="entry name" value="FKBP-like"/>
    <property type="match status" value="1"/>
</dbReference>
<evidence type="ECO:0000259" key="6">
    <source>
        <dbReference type="PROSITE" id="PS50059"/>
    </source>
</evidence>
<protein>
    <recommendedName>
        <fullName evidence="2 5">peptidylprolyl isomerase</fullName>
        <ecNumber evidence="2 5">5.2.1.8</ecNumber>
    </recommendedName>
</protein>
<keyword evidence="8" id="KW-1185">Reference proteome</keyword>
<feature type="domain" description="PPIase FKBP-type" evidence="6">
    <location>
        <begin position="38"/>
        <end position="71"/>
    </location>
</feature>
<dbReference type="PANTHER" id="PTHR10516">
    <property type="entry name" value="PEPTIDYL-PROLYL CIS-TRANS ISOMERASE"/>
    <property type="match status" value="1"/>
</dbReference>
<dbReference type="PROSITE" id="PS50059">
    <property type="entry name" value="FKBP_PPIASE"/>
    <property type="match status" value="1"/>
</dbReference>
<keyword evidence="3 5" id="KW-0697">Rotamase</keyword>
<reference evidence="7" key="3">
    <citation type="submission" date="2022-06" db="UniProtKB">
        <authorList>
            <consortium name="EnsemblPlants"/>
        </authorList>
    </citation>
    <scope>IDENTIFICATION</scope>
</reference>
<dbReference type="Pfam" id="PF00254">
    <property type="entry name" value="FKBP_C"/>
    <property type="match status" value="1"/>
</dbReference>
<proteinExistence type="predicted"/>
<name>A0A8R7Q024_TRIUA</name>
<evidence type="ECO:0000256" key="3">
    <source>
        <dbReference type="ARBA" id="ARBA00023110"/>
    </source>
</evidence>
<evidence type="ECO:0000256" key="4">
    <source>
        <dbReference type="ARBA" id="ARBA00023235"/>
    </source>
</evidence>
<dbReference type="GO" id="GO:0005737">
    <property type="term" value="C:cytoplasm"/>
    <property type="evidence" value="ECO:0007669"/>
    <property type="project" value="TreeGrafter"/>
</dbReference>
<evidence type="ECO:0000256" key="5">
    <source>
        <dbReference type="PROSITE-ProRule" id="PRU00277"/>
    </source>
</evidence>
<dbReference type="PANTHER" id="PTHR10516:SF458">
    <property type="entry name" value="PEPTIDYLPROLYL ISOMERASE"/>
    <property type="match status" value="1"/>
</dbReference>
<dbReference type="Gene3D" id="3.10.50.40">
    <property type="match status" value="1"/>
</dbReference>
<comment type="catalytic activity">
    <reaction evidence="1 5">
        <text>[protein]-peptidylproline (omega=180) = [protein]-peptidylproline (omega=0)</text>
        <dbReference type="Rhea" id="RHEA:16237"/>
        <dbReference type="Rhea" id="RHEA-COMP:10747"/>
        <dbReference type="Rhea" id="RHEA-COMP:10748"/>
        <dbReference type="ChEBI" id="CHEBI:83833"/>
        <dbReference type="ChEBI" id="CHEBI:83834"/>
        <dbReference type="EC" id="5.2.1.8"/>
    </reaction>
</comment>
<sequence length="71" mass="7705">EGHVVAALKVGEERVIGKEGLRKRLVREGEGPQLPGAGDEVEVHYAGTLADGTKFDSSRDRDAPFRFTLGR</sequence>
<evidence type="ECO:0000256" key="2">
    <source>
        <dbReference type="ARBA" id="ARBA00013194"/>
    </source>
</evidence>
<dbReference type="Proteomes" id="UP000015106">
    <property type="component" value="Chromosome 4"/>
</dbReference>